<evidence type="ECO:0000313" key="4">
    <source>
        <dbReference type="Proteomes" id="UP000030765"/>
    </source>
</evidence>
<evidence type="ECO:0000313" key="3">
    <source>
        <dbReference type="EnsemblMetazoa" id="ASIC010589-PA"/>
    </source>
</evidence>
<gene>
    <name evidence="2" type="ORF">ZHAS_00010589</name>
</gene>
<evidence type="ECO:0000313" key="2">
    <source>
        <dbReference type="EMBL" id="KFB42839.1"/>
    </source>
</evidence>
<protein>
    <submittedName>
        <fullName evidence="2 3">Uncharacterized protein</fullName>
    </submittedName>
</protein>
<accession>A0A084VXZ5</accession>
<keyword evidence="4" id="KW-1185">Reference proteome</keyword>
<dbReference type="Proteomes" id="UP000030765">
    <property type="component" value="Unassembled WGS sequence"/>
</dbReference>
<dbReference type="EMBL" id="ATLV01018230">
    <property type="status" value="NOT_ANNOTATED_CDS"/>
    <property type="molecule type" value="Genomic_DNA"/>
</dbReference>
<feature type="region of interest" description="Disordered" evidence="1">
    <location>
        <begin position="47"/>
        <end position="70"/>
    </location>
</feature>
<dbReference type="VEuPathDB" id="VectorBase:ASIC010589"/>
<feature type="compositionally biased region" description="Basic residues" evidence="1">
    <location>
        <begin position="53"/>
        <end position="66"/>
    </location>
</feature>
<dbReference type="EMBL" id="KE525226">
    <property type="protein sequence ID" value="KFB42839.1"/>
    <property type="molecule type" value="Genomic_DNA"/>
</dbReference>
<reference evidence="3" key="2">
    <citation type="submission" date="2020-05" db="UniProtKB">
        <authorList>
            <consortium name="EnsemblMetazoa"/>
        </authorList>
    </citation>
    <scope>IDENTIFICATION</scope>
</reference>
<evidence type="ECO:0000256" key="1">
    <source>
        <dbReference type="SAM" id="MobiDB-lite"/>
    </source>
</evidence>
<sequence>MSVDGPEQEEGVGIKLPCEEPPIRMYRKTDIIQCGIKYSQASCRQTSIQSAKPKVKGRPKGPRKTKAQQANGAKGLYMWICVD</sequence>
<reference evidence="2 4" key="1">
    <citation type="journal article" date="2014" name="BMC Genomics">
        <title>Genome sequence of Anopheles sinensis provides insight into genetics basis of mosquito competence for malaria parasites.</title>
        <authorList>
            <person name="Zhou D."/>
            <person name="Zhang D."/>
            <person name="Ding G."/>
            <person name="Shi L."/>
            <person name="Hou Q."/>
            <person name="Ye Y."/>
            <person name="Xu Y."/>
            <person name="Zhou H."/>
            <person name="Xiong C."/>
            <person name="Li S."/>
            <person name="Yu J."/>
            <person name="Hong S."/>
            <person name="Yu X."/>
            <person name="Zou P."/>
            <person name="Chen C."/>
            <person name="Chang X."/>
            <person name="Wang W."/>
            <person name="Lv Y."/>
            <person name="Sun Y."/>
            <person name="Ma L."/>
            <person name="Shen B."/>
            <person name="Zhu C."/>
        </authorList>
    </citation>
    <scope>NUCLEOTIDE SEQUENCE [LARGE SCALE GENOMIC DNA]</scope>
</reference>
<name>A0A084VXZ5_ANOSI</name>
<organism evidence="2">
    <name type="scientific">Anopheles sinensis</name>
    <name type="common">Mosquito</name>
    <dbReference type="NCBI Taxonomy" id="74873"/>
    <lineage>
        <taxon>Eukaryota</taxon>
        <taxon>Metazoa</taxon>
        <taxon>Ecdysozoa</taxon>
        <taxon>Arthropoda</taxon>
        <taxon>Hexapoda</taxon>
        <taxon>Insecta</taxon>
        <taxon>Pterygota</taxon>
        <taxon>Neoptera</taxon>
        <taxon>Endopterygota</taxon>
        <taxon>Diptera</taxon>
        <taxon>Nematocera</taxon>
        <taxon>Culicoidea</taxon>
        <taxon>Culicidae</taxon>
        <taxon>Anophelinae</taxon>
        <taxon>Anopheles</taxon>
    </lineage>
</organism>
<proteinExistence type="predicted"/>
<dbReference type="AlphaFoldDB" id="A0A084VXZ5"/>
<dbReference type="EnsemblMetazoa" id="ASIC010589-RA">
    <property type="protein sequence ID" value="ASIC010589-PA"/>
    <property type="gene ID" value="ASIC010589"/>
</dbReference>